<evidence type="ECO:0000313" key="2">
    <source>
        <dbReference type="EMBL" id="PWN57739.1"/>
    </source>
</evidence>
<dbReference type="CDD" id="cd02440">
    <property type="entry name" value="AdoMet_MTases"/>
    <property type="match status" value="1"/>
</dbReference>
<keyword evidence="2" id="KW-0808">Transferase</keyword>
<dbReference type="InterPro" id="IPR052356">
    <property type="entry name" value="Thiol_S-MT"/>
</dbReference>
<dbReference type="Pfam" id="PF08241">
    <property type="entry name" value="Methyltransf_11"/>
    <property type="match status" value="1"/>
</dbReference>
<evidence type="ECO:0000313" key="3">
    <source>
        <dbReference type="Proteomes" id="UP000251800"/>
    </source>
</evidence>
<name>A0A363UQG2_9GAMM</name>
<keyword evidence="3" id="KW-1185">Reference proteome</keyword>
<feature type="domain" description="Methyltransferase type 11" evidence="1">
    <location>
        <begin position="36"/>
        <end position="132"/>
    </location>
</feature>
<dbReference type="EMBL" id="QEQK01000001">
    <property type="protein sequence ID" value="PWN57739.1"/>
    <property type="molecule type" value="Genomic_DNA"/>
</dbReference>
<protein>
    <submittedName>
        <fullName evidence="2">SAM-dependent methyltransferase</fullName>
    </submittedName>
</protein>
<dbReference type="AlphaFoldDB" id="A0A363UQG2"/>
<dbReference type="Proteomes" id="UP000251800">
    <property type="component" value="Unassembled WGS sequence"/>
</dbReference>
<dbReference type="PANTHER" id="PTHR45036">
    <property type="entry name" value="METHYLTRANSFERASE LIKE 7B"/>
    <property type="match status" value="1"/>
</dbReference>
<dbReference type="InterPro" id="IPR029063">
    <property type="entry name" value="SAM-dependent_MTases_sf"/>
</dbReference>
<accession>A0A363UQG2</accession>
<dbReference type="PANTHER" id="PTHR45036:SF1">
    <property type="entry name" value="METHYLTRANSFERASE LIKE 7A"/>
    <property type="match status" value="1"/>
</dbReference>
<dbReference type="Gene3D" id="3.40.50.150">
    <property type="entry name" value="Vaccinia Virus protein VP39"/>
    <property type="match status" value="1"/>
</dbReference>
<evidence type="ECO:0000259" key="1">
    <source>
        <dbReference type="Pfam" id="PF08241"/>
    </source>
</evidence>
<keyword evidence="2" id="KW-0489">Methyltransferase</keyword>
<dbReference type="InterPro" id="IPR013216">
    <property type="entry name" value="Methyltransf_11"/>
</dbReference>
<sequence length="203" mass="23202">MYERWILPYLLDGACGIKAIRRQRQKVVPQAHGRVLEIGIGTGLNLEHYQRHRIRSLHGLDPSVAMHRLARKRMREAGLDVTLVPLSAESIPEPDHSFDTVVCTYTLCTIPDPVAALIEMRRVLKPEGQLLFCEHGQAPDRGVSRWQRRLNPLWRPMAGGCHLDRRIPELLDAAKFSIEQLDQMYLPGPRVLTYNYWGVAKPV</sequence>
<comment type="caution">
    <text evidence="2">The sequence shown here is derived from an EMBL/GenBank/DDBJ whole genome shotgun (WGS) entry which is preliminary data.</text>
</comment>
<dbReference type="RefSeq" id="WP_109718595.1">
    <property type="nucleotide sequence ID" value="NZ_QEQK01000001.1"/>
</dbReference>
<dbReference type="GO" id="GO:0032259">
    <property type="term" value="P:methylation"/>
    <property type="evidence" value="ECO:0007669"/>
    <property type="project" value="UniProtKB-KW"/>
</dbReference>
<dbReference type="OrthoDB" id="323463at2"/>
<gene>
    <name evidence="2" type="ORF">DEH80_00950</name>
</gene>
<proteinExistence type="predicted"/>
<dbReference type="GO" id="GO:0008757">
    <property type="term" value="F:S-adenosylmethionine-dependent methyltransferase activity"/>
    <property type="evidence" value="ECO:0007669"/>
    <property type="project" value="InterPro"/>
</dbReference>
<organism evidence="2 3">
    <name type="scientific">Abyssibacter profundi</name>
    <dbReference type="NCBI Taxonomy" id="2182787"/>
    <lineage>
        <taxon>Bacteria</taxon>
        <taxon>Pseudomonadati</taxon>
        <taxon>Pseudomonadota</taxon>
        <taxon>Gammaproteobacteria</taxon>
        <taxon>Chromatiales</taxon>
        <taxon>Oceanococcaceae</taxon>
        <taxon>Abyssibacter</taxon>
    </lineage>
</organism>
<dbReference type="SUPFAM" id="SSF53335">
    <property type="entry name" value="S-adenosyl-L-methionine-dependent methyltransferases"/>
    <property type="match status" value="1"/>
</dbReference>
<reference evidence="2 3" key="1">
    <citation type="submission" date="2018-05" db="EMBL/GenBank/DDBJ databases">
        <title>Abyssibacter profundi OUC007T gen. nov., sp. nov, a marine bacterium isolated from seawater of the Mariana Trench.</title>
        <authorList>
            <person name="Zhou S."/>
        </authorList>
    </citation>
    <scope>NUCLEOTIDE SEQUENCE [LARGE SCALE GENOMIC DNA]</scope>
    <source>
        <strain evidence="2 3">OUC007</strain>
    </source>
</reference>